<gene>
    <name evidence="1" type="ORF">ANN_07406</name>
</gene>
<proteinExistence type="predicted"/>
<dbReference type="PANTHER" id="PTHR47326:SF1">
    <property type="entry name" value="HTH PSQ-TYPE DOMAIN-CONTAINING PROTEIN"/>
    <property type="match status" value="1"/>
</dbReference>
<evidence type="ECO:0000313" key="1">
    <source>
        <dbReference type="EMBL" id="KAJ4439285.1"/>
    </source>
</evidence>
<sequence length="261" mass="30972">MRAVTDWYQQIQCSSNLRAQKWKPYISRLVHALNEDDPDRRLEFCEWFLNMCDEREDWSNENPQIFQEKTVNLPGVTVWCSLSCRGIIGPYFFEGTVTDEKYLQMLETTIPRLNDLFENENMFYFQEDRAPAHFHFNFKVCHGSLYDVMWLVDEPTEFNLPTLPQRRIAYIPETFPGKYGVHSEEYLLIRTVTPVVAGIRLRWAGHVARMGESRNAYRVLVGRPEEKDLWGGGWEDNIKMDLREVGYDDRDWINLAQDRDR</sequence>
<dbReference type="Gene3D" id="3.30.420.10">
    <property type="entry name" value="Ribonuclease H-like superfamily/Ribonuclease H"/>
    <property type="match status" value="1"/>
</dbReference>
<dbReference type="Proteomes" id="UP001148838">
    <property type="component" value="Unassembled WGS sequence"/>
</dbReference>
<keyword evidence="2" id="KW-1185">Reference proteome</keyword>
<protein>
    <submittedName>
        <fullName evidence="1">Uncharacterized protein</fullName>
    </submittedName>
</protein>
<reference evidence="1 2" key="1">
    <citation type="journal article" date="2022" name="Allergy">
        <title>Genome assembly and annotation of Periplaneta americana reveal a comprehensive cockroach allergen profile.</title>
        <authorList>
            <person name="Wang L."/>
            <person name="Xiong Q."/>
            <person name="Saelim N."/>
            <person name="Wang L."/>
            <person name="Nong W."/>
            <person name="Wan A.T."/>
            <person name="Shi M."/>
            <person name="Liu X."/>
            <person name="Cao Q."/>
            <person name="Hui J.H.L."/>
            <person name="Sookrung N."/>
            <person name="Leung T.F."/>
            <person name="Tungtrongchitr A."/>
            <person name="Tsui S.K.W."/>
        </authorList>
    </citation>
    <scope>NUCLEOTIDE SEQUENCE [LARGE SCALE GENOMIC DNA]</scope>
    <source>
        <strain evidence="1">PWHHKU_190912</strain>
    </source>
</reference>
<name>A0ABQ8SYM3_PERAM</name>
<dbReference type="InterPro" id="IPR036397">
    <property type="entry name" value="RNaseH_sf"/>
</dbReference>
<comment type="caution">
    <text evidence="1">The sequence shown here is derived from an EMBL/GenBank/DDBJ whole genome shotgun (WGS) entry which is preliminary data.</text>
</comment>
<accession>A0ABQ8SYM3</accession>
<dbReference type="EMBL" id="JAJSOF020000017">
    <property type="protein sequence ID" value="KAJ4439285.1"/>
    <property type="molecule type" value="Genomic_DNA"/>
</dbReference>
<dbReference type="PANTHER" id="PTHR47326">
    <property type="entry name" value="TRANSPOSABLE ELEMENT TC3 TRANSPOSASE-LIKE PROTEIN"/>
    <property type="match status" value="1"/>
</dbReference>
<evidence type="ECO:0000313" key="2">
    <source>
        <dbReference type="Proteomes" id="UP001148838"/>
    </source>
</evidence>
<organism evidence="1 2">
    <name type="scientific">Periplaneta americana</name>
    <name type="common">American cockroach</name>
    <name type="synonym">Blatta americana</name>
    <dbReference type="NCBI Taxonomy" id="6978"/>
    <lineage>
        <taxon>Eukaryota</taxon>
        <taxon>Metazoa</taxon>
        <taxon>Ecdysozoa</taxon>
        <taxon>Arthropoda</taxon>
        <taxon>Hexapoda</taxon>
        <taxon>Insecta</taxon>
        <taxon>Pterygota</taxon>
        <taxon>Neoptera</taxon>
        <taxon>Polyneoptera</taxon>
        <taxon>Dictyoptera</taxon>
        <taxon>Blattodea</taxon>
        <taxon>Blattoidea</taxon>
        <taxon>Blattidae</taxon>
        <taxon>Blattinae</taxon>
        <taxon>Periplaneta</taxon>
    </lineage>
</organism>